<comment type="similarity">
    <text evidence="1">Belongs to the N(4)/N(6)-methyltransferase family.</text>
</comment>
<organism evidence="5 6">
    <name type="scientific">Mycolicibacterium doricum</name>
    <dbReference type="NCBI Taxonomy" id="126673"/>
    <lineage>
        <taxon>Bacteria</taxon>
        <taxon>Bacillati</taxon>
        <taxon>Actinomycetota</taxon>
        <taxon>Actinomycetes</taxon>
        <taxon>Mycobacteriales</taxon>
        <taxon>Mycobacteriaceae</taxon>
        <taxon>Mycolicibacterium</taxon>
    </lineage>
</organism>
<dbReference type="SUPFAM" id="SSF53335">
    <property type="entry name" value="S-adenosyl-L-methionine-dependent methyltransferases"/>
    <property type="match status" value="1"/>
</dbReference>
<keyword evidence="3" id="KW-1133">Transmembrane helix</keyword>
<evidence type="ECO:0000256" key="3">
    <source>
        <dbReference type="SAM" id="Phobius"/>
    </source>
</evidence>
<proteinExistence type="inferred from homology"/>
<reference evidence="5 6" key="1">
    <citation type="journal article" date="2019" name="Emerg. Microbes Infect.">
        <title>Comprehensive subspecies identification of 175 nontuberculous mycobacteria species based on 7547 genomic profiles.</title>
        <authorList>
            <person name="Matsumoto Y."/>
            <person name="Kinjo T."/>
            <person name="Motooka D."/>
            <person name="Nabeya D."/>
            <person name="Jung N."/>
            <person name="Uechi K."/>
            <person name="Horii T."/>
            <person name="Iida T."/>
            <person name="Fujita J."/>
            <person name="Nakamura S."/>
        </authorList>
    </citation>
    <scope>NUCLEOTIDE SEQUENCE [LARGE SCALE GENOMIC DNA]</scope>
    <source>
        <strain evidence="5 6">JCM 12405</strain>
    </source>
</reference>
<dbReference type="InterPro" id="IPR038333">
    <property type="entry name" value="T1MK-like_N_sf"/>
</dbReference>
<evidence type="ECO:0000259" key="4">
    <source>
        <dbReference type="Pfam" id="PF12161"/>
    </source>
</evidence>
<keyword evidence="3" id="KW-0472">Membrane</keyword>
<evidence type="ECO:0000313" key="5">
    <source>
        <dbReference type="EMBL" id="BBZ06871.1"/>
    </source>
</evidence>
<name>A0A7I7VR30_9MYCO</name>
<keyword evidence="3" id="KW-0812">Transmembrane</keyword>
<evidence type="ECO:0000256" key="1">
    <source>
        <dbReference type="ARBA" id="ARBA00006594"/>
    </source>
</evidence>
<evidence type="ECO:0000313" key="6">
    <source>
        <dbReference type="Proteomes" id="UP000467201"/>
    </source>
</evidence>
<feature type="transmembrane region" description="Helical" evidence="3">
    <location>
        <begin position="74"/>
        <end position="94"/>
    </location>
</feature>
<dbReference type="Pfam" id="PF12161">
    <property type="entry name" value="HsdM_N"/>
    <property type="match status" value="1"/>
</dbReference>
<dbReference type="EMBL" id="AP022605">
    <property type="protein sequence ID" value="BBZ06871.1"/>
    <property type="molecule type" value="Genomic_DNA"/>
</dbReference>
<dbReference type="AlphaFoldDB" id="A0A7I7VR30"/>
<accession>A0A7I7VR30</accession>
<dbReference type="Gene3D" id="1.20.1260.30">
    <property type="match status" value="1"/>
</dbReference>
<evidence type="ECO:0000256" key="2">
    <source>
        <dbReference type="ARBA" id="ARBA00022747"/>
    </source>
</evidence>
<dbReference type="KEGG" id="mdr:MDOR_10400"/>
<protein>
    <recommendedName>
        <fullName evidence="4">N6 adenine-specific DNA methyltransferase N-terminal domain-containing protein</fullName>
    </recommendedName>
</protein>
<keyword evidence="2" id="KW-0680">Restriction system</keyword>
<dbReference type="InterPro" id="IPR029063">
    <property type="entry name" value="SAM-dependent_MTases_sf"/>
</dbReference>
<sequence>MQNGKKGRPIVALKKSDLYASLWASCDQLRGGMDASQYKDYILTLLFVKYVSDKAKADSNSLIDVPEGGSFDDIALVSAVLVAVLSAFIARVLIGRDRRRQMYGEAFRVALEWREMVYRVRRRDNSKEHDRVLIDRFHELQERLDYYEGWIGSESRYMRRSFRRLVTVIKGATKGDLQTAWEARGRSGNADPDTNHPKIPSSAMDNYLLDVRSHLSLQPWRWPAVWWRNREDGR</sequence>
<dbReference type="Proteomes" id="UP000467201">
    <property type="component" value="Chromosome"/>
</dbReference>
<gene>
    <name evidence="5" type="ORF">MDOR_10400</name>
</gene>
<feature type="domain" description="N6 adenine-specific DNA methyltransferase N-terminal" evidence="4">
    <location>
        <begin position="20"/>
        <end position="62"/>
    </location>
</feature>
<dbReference type="GO" id="GO:0009307">
    <property type="term" value="P:DNA restriction-modification system"/>
    <property type="evidence" value="ECO:0007669"/>
    <property type="project" value="UniProtKB-KW"/>
</dbReference>
<dbReference type="InterPro" id="IPR022749">
    <property type="entry name" value="D12N6_MeTrfase_N"/>
</dbReference>